<evidence type="ECO:0000256" key="3">
    <source>
        <dbReference type="ARBA" id="ARBA00022833"/>
    </source>
</evidence>
<protein>
    <submittedName>
        <fullName evidence="7">Zinc finger, BED-type</fullName>
    </submittedName>
</protein>
<evidence type="ECO:0000313" key="7">
    <source>
        <dbReference type="EMBL" id="PWA83833.1"/>
    </source>
</evidence>
<keyword evidence="3" id="KW-0862">Zinc</keyword>
<evidence type="ECO:0000256" key="2">
    <source>
        <dbReference type="ARBA" id="ARBA00022771"/>
    </source>
</evidence>
<feature type="region of interest" description="Disordered" evidence="5">
    <location>
        <begin position="189"/>
        <end position="209"/>
    </location>
</feature>
<dbReference type="InterPro" id="IPR036236">
    <property type="entry name" value="Znf_C2H2_sf"/>
</dbReference>
<dbReference type="GO" id="GO:0006357">
    <property type="term" value="P:regulation of transcription by RNA polymerase II"/>
    <property type="evidence" value="ECO:0007669"/>
    <property type="project" value="TreeGrafter"/>
</dbReference>
<evidence type="ECO:0000259" key="6">
    <source>
        <dbReference type="PROSITE" id="PS50808"/>
    </source>
</evidence>
<keyword evidence="2 4" id="KW-0863">Zinc-finger</keyword>
<sequence>MEAGNEDELVVNVDEPDPVIDVDEPMIDVDEPVIDVDEGNEQNEEVRNRKSFVWKHFTYKKGAMKHQCPYCKKWIASGTRKHGTSAMGNHLKKSCPTSPLFLKVIDKKKQSTLSFKPSTLGQSGGSTLVGVEQNSEKYPILSQVGLGDSLGNANTTLPRSRHLYRVGRRVFNPRKKRIIDESSHYAWEDAESECHDQEARGGQEGKEAS</sequence>
<proteinExistence type="predicted"/>
<gene>
    <name evidence="7" type="ORF">CTI12_AA163650</name>
</gene>
<evidence type="ECO:0000313" key="8">
    <source>
        <dbReference type="Proteomes" id="UP000245207"/>
    </source>
</evidence>
<dbReference type="GO" id="GO:0008270">
    <property type="term" value="F:zinc ion binding"/>
    <property type="evidence" value="ECO:0007669"/>
    <property type="project" value="UniProtKB-KW"/>
</dbReference>
<dbReference type="Proteomes" id="UP000245207">
    <property type="component" value="Unassembled WGS sequence"/>
</dbReference>
<dbReference type="PANTHER" id="PTHR34396">
    <property type="entry name" value="OS03G0264950 PROTEIN-RELATED"/>
    <property type="match status" value="1"/>
</dbReference>
<dbReference type="PANTHER" id="PTHR34396:SF25">
    <property type="entry name" value="BOUNDARY ELEMENT ASSOCIATED FACTOR"/>
    <property type="match status" value="1"/>
</dbReference>
<dbReference type="EMBL" id="PKPP01001299">
    <property type="protein sequence ID" value="PWA83833.1"/>
    <property type="molecule type" value="Genomic_DNA"/>
</dbReference>
<organism evidence="7 8">
    <name type="scientific">Artemisia annua</name>
    <name type="common">Sweet wormwood</name>
    <dbReference type="NCBI Taxonomy" id="35608"/>
    <lineage>
        <taxon>Eukaryota</taxon>
        <taxon>Viridiplantae</taxon>
        <taxon>Streptophyta</taxon>
        <taxon>Embryophyta</taxon>
        <taxon>Tracheophyta</taxon>
        <taxon>Spermatophyta</taxon>
        <taxon>Magnoliopsida</taxon>
        <taxon>eudicotyledons</taxon>
        <taxon>Gunneridae</taxon>
        <taxon>Pentapetalae</taxon>
        <taxon>asterids</taxon>
        <taxon>campanulids</taxon>
        <taxon>Asterales</taxon>
        <taxon>Asteraceae</taxon>
        <taxon>Asteroideae</taxon>
        <taxon>Anthemideae</taxon>
        <taxon>Artemisiinae</taxon>
        <taxon>Artemisia</taxon>
    </lineage>
</organism>
<name>A0A2U1PDL6_ARTAN</name>
<feature type="domain" description="BED-type" evidence="6">
    <location>
        <begin position="48"/>
        <end position="102"/>
    </location>
</feature>
<accession>A0A2U1PDL6</accession>
<dbReference type="OrthoDB" id="10639816at2759"/>
<dbReference type="GO" id="GO:1990837">
    <property type="term" value="F:sequence-specific double-stranded DNA binding"/>
    <property type="evidence" value="ECO:0007669"/>
    <property type="project" value="TreeGrafter"/>
</dbReference>
<dbReference type="SUPFAM" id="SSF57667">
    <property type="entry name" value="beta-beta-alpha zinc fingers"/>
    <property type="match status" value="1"/>
</dbReference>
<dbReference type="AlphaFoldDB" id="A0A2U1PDL6"/>
<dbReference type="Pfam" id="PF02892">
    <property type="entry name" value="zf-BED"/>
    <property type="match status" value="1"/>
</dbReference>
<dbReference type="PROSITE" id="PS50808">
    <property type="entry name" value="ZF_BED"/>
    <property type="match status" value="1"/>
</dbReference>
<dbReference type="GO" id="GO:0005634">
    <property type="term" value="C:nucleus"/>
    <property type="evidence" value="ECO:0007669"/>
    <property type="project" value="TreeGrafter"/>
</dbReference>
<dbReference type="InterPro" id="IPR003656">
    <property type="entry name" value="Znf_BED"/>
</dbReference>
<evidence type="ECO:0000256" key="4">
    <source>
        <dbReference type="PROSITE-ProRule" id="PRU00027"/>
    </source>
</evidence>
<evidence type="ECO:0000256" key="1">
    <source>
        <dbReference type="ARBA" id="ARBA00022723"/>
    </source>
</evidence>
<keyword evidence="1" id="KW-0479">Metal-binding</keyword>
<evidence type="ECO:0000256" key="5">
    <source>
        <dbReference type="SAM" id="MobiDB-lite"/>
    </source>
</evidence>
<dbReference type="SMART" id="SM00614">
    <property type="entry name" value="ZnF_BED"/>
    <property type="match status" value="1"/>
</dbReference>
<keyword evidence="8" id="KW-1185">Reference proteome</keyword>
<dbReference type="InterPro" id="IPR053031">
    <property type="entry name" value="Cuticle_assoc_protein"/>
</dbReference>
<comment type="caution">
    <text evidence="7">The sequence shown here is derived from an EMBL/GenBank/DDBJ whole genome shotgun (WGS) entry which is preliminary data.</text>
</comment>
<reference evidence="7 8" key="1">
    <citation type="journal article" date="2018" name="Mol. Plant">
        <title>The genome of Artemisia annua provides insight into the evolution of Asteraceae family and artemisinin biosynthesis.</title>
        <authorList>
            <person name="Shen Q."/>
            <person name="Zhang L."/>
            <person name="Liao Z."/>
            <person name="Wang S."/>
            <person name="Yan T."/>
            <person name="Shi P."/>
            <person name="Liu M."/>
            <person name="Fu X."/>
            <person name="Pan Q."/>
            <person name="Wang Y."/>
            <person name="Lv Z."/>
            <person name="Lu X."/>
            <person name="Zhang F."/>
            <person name="Jiang W."/>
            <person name="Ma Y."/>
            <person name="Chen M."/>
            <person name="Hao X."/>
            <person name="Li L."/>
            <person name="Tang Y."/>
            <person name="Lv G."/>
            <person name="Zhou Y."/>
            <person name="Sun X."/>
            <person name="Brodelius P.E."/>
            <person name="Rose J.K.C."/>
            <person name="Tang K."/>
        </authorList>
    </citation>
    <scope>NUCLEOTIDE SEQUENCE [LARGE SCALE GENOMIC DNA]</scope>
    <source>
        <strain evidence="8">cv. Huhao1</strain>
        <tissue evidence="7">Leaf</tissue>
    </source>
</reference>